<reference evidence="2" key="2">
    <citation type="submission" date="2025-08" db="UniProtKB">
        <authorList>
            <consortium name="RefSeq"/>
        </authorList>
    </citation>
    <scope>IDENTIFICATION</scope>
    <source>
        <tissue evidence="2">Leaf</tissue>
    </source>
</reference>
<accession>A0AC58SCM4</accession>
<evidence type="ECO:0000313" key="2">
    <source>
        <dbReference type="RefSeq" id="XP_075082725.1"/>
    </source>
</evidence>
<sequence length="125" mass="14561">MESLRQHQADKLEELLKSGEAYTGQSLNQECGLQPPGDIRWGSHFKTLDNLMILFPSIVNVLKDMKRDCPYYLDRFAAGNLLSQIQEFRFIFMLHLMFKVLLFTSELNKALQKKDQDIVKCYENA</sequence>
<evidence type="ECO:0000313" key="1">
    <source>
        <dbReference type="Proteomes" id="UP000790787"/>
    </source>
</evidence>
<keyword evidence="1" id="KW-1185">Reference proteome</keyword>
<protein>
    <submittedName>
        <fullName evidence="2">Uncharacterized protein LOC142166893</fullName>
    </submittedName>
</protein>
<reference evidence="1" key="1">
    <citation type="journal article" date="2014" name="Nat. Commun.">
        <title>The tobacco genome sequence and its comparison with those of tomato and potato.</title>
        <authorList>
            <person name="Sierro N."/>
            <person name="Battey J.N."/>
            <person name="Ouadi S."/>
            <person name="Bakaher N."/>
            <person name="Bovet L."/>
            <person name="Willig A."/>
            <person name="Goepfert S."/>
            <person name="Peitsch M.C."/>
            <person name="Ivanov N.V."/>
        </authorList>
    </citation>
    <scope>NUCLEOTIDE SEQUENCE [LARGE SCALE GENOMIC DNA]</scope>
</reference>
<organism evidence="1 2">
    <name type="scientific">Nicotiana tabacum</name>
    <name type="common">Common tobacco</name>
    <dbReference type="NCBI Taxonomy" id="4097"/>
    <lineage>
        <taxon>Eukaryota</taxon>
        <taxon>Viridiplantae</taxon>
        <taxon>Streptophyta</taxon>
        <taxon>Embryophyta</taxon>
        <taxon>Tracheophyta</taxon>
        <taxon>Spermatophyta</taxon>
        <taxon>Magnoliopsida</taxon>
        <taxon>eudicotyledons</taxon>
        <taxon>Gunneridae</taxon>
        <taxon>Pentapetalae</taxon>
        <taxon>asterids</taxon>
        <taxon>lamiids</taxon>
        <taxon>Solanales</taxon>
        <taxon>Solanaceae</taxon>
        <taxon>Nicotianoideae</taxon>
        <taxon>Nicotianeae</taxon>
        <taxon>Nicotiana</taxon>
    </lineage>
</organism>
<name>A0AC58SCM4_TOBAC</name>
<gene>
    <name evidence="2" type="primary">LOC142166893</name>
</gene>
<proteinExistence type="predicted"/>
<dbReference type="RefSeq" id="XP_075082725.1">
    <property type="nucleotide sequence ID" value="XM_075226624.1"/>
</dbReference>
<dbReference type="Proteomes" id="UP000790787">
    <property type="component" value="Chromosome 2"/>
</dbReference>